<evidence type="ECO:0000313" key="2">
    <source>
        <dbReference type="Proteomes" id="UP000434036"/>
    </source>
</evidence>
<gene>
    <name evidence="1" type="ORF">GSF08_01835</name>
</gene>
<comment type="caution">
    <text evidence="1">The sequence shown here is derived from an EMBL/GenBank/DDBJ whole genome shotgun (WGS) entry which is preliminary data.</text>
</comment>
<dbReference type="RefSeq" id="WP_160624169.1">
    <property type="nucleotide sequence ID" value="NZ_WUUQ01000001.1"/>
</dbReference>
<name>A0A6N8U594_9FIRM</name>
<dbReference type="AlphaFoldDB" id="A0A6N8U594"/>
<dbReference type="Pfam" id="PF08902">
    <property type="entry name" value="DUF1848"/>
    <property type="match status" value="1"/>
</dbReference>
<dbReference type="EMBL" id="WUUQ01000001">
    <property type="protein sequence ID" value="MXQ72685.1"/>
    <property type="molecule type" value="Genomic_DNA"/>
</dbReference>
<organism evidence="1 2">
    <name type="scientific">Copranaerobaculum intestinale</name>
    <dbReference type="NCBI Taxonomy" id="2692629"/>
    <lineage>
        <taxon>Bacteria</taxon>
        <taxon>Bacillati</taxon>
        <taxon>Bacillota</taxon>
        <taxon>Erysipelotrichia</taxon>
        <taxon>Erysipelotrichales</taxon>
        <taxon>Erysipelotrichaceae</taxon>
        <taxon>Copranaerobaculum</taxon>
    </lineage>
</organism>
<proteinExistence type="predicted"/>
<reference evidence="1 2" key="1">
    <citation type="submission" date="2019-12" db="EMBL/GenBank/DDBJ databases">
        <authorList>
            <person name="Yang R."/>
        </authorList>
    </citation>
    <scope>NUCLEOTIDE SEQUENCE [LARGE SCALE GENOMIC DNA]</scope>
    <source>
        <strain evidence="1 2">DONG20-135</strain>
    </source>
</reference>
<evidence type="ECO:0000313" key="1">
    <source>
        <dbReference type="EMBL" id="MXQ72685.1"/>
    </source>
</evidence>
<dbReference type="Proteomes" id="UP000434036">
    <property type="component" value="Unassembled WGS sequence"/>
</dbReference>
<sequence>MILFVSGRCDIPAFYMQWFMKRLTAGFVDVRNPFNEHQISRILLNEDMVDCLFFCTKNPIPMLPYLDEIKLPYFVHVTVTPYHSDMECRVPDKRTILQAVKDMAVKLGKDRVMLRYDPIILNDRYTVAYHQRAFHHLLQELSGYIDTCIISFVDLYKNTRANQSLIRMKPITPDDIYALCSSFQKDAALYGFQIQTCAEGKIDLKRYRIYDRPCVELEAVQKLCGKNLQYRKIAGVRKQLCGCLPTVDIGDYNACAHECLYCYANYNARSIRERMAAHDPNASVLLGHIEAQDSITIRKDYKKKSAV</sequence>
<dbReference type="InterPro" id="IPR014998">
    <property type="entry name" value="DUF1848"/>
</dbReference>
<accession>A0A6N8U594</accession>
<keyword evidence="2" id="KW-1185">Reference proteome</keyword>
<reference evidence="1 2" key="2">
    <citation type="submission" date="2020-01" db="EMBL/GenBank/DDBJ databases">
        <title>Clostridiaceae sp. nov. isolated from the gut of human by culturomics.</title>
        <authorList>
            <person name="Chang Y."/>
        </authorList>
    </citation>
    <scope>NUCLEOTIDE SEQUENCE [LARGE SCALE GENOMIC DNA]</scope>
    <source>
        <strain evidence="1 2">DONG20-135</strain>
    </source>
</reference>
<protein>
    <submittedName>
        <fullName evidence="1">DUF1848 family protein</fullName>
    </submittedName>
</protein>